<dbReference type="EMBL" id="PKQI01000002">
    <property type="protein sequence ID" value="NNV20687.1"/>
    <property type="molecule type" value="Genomic_DNA"/>
</dbReference>
<name>A0A7Y3T7L4_9HYPH</name>
<sequence>MGTTEEELSELQSRMAAVELLLTDVLAHAIAEIPELRNWLGQRPKSLEHAKGWMKRRGEDISEATHYRYLECALILLGEAKSRSEVFGHSDD</sequence>
<accession>A0A7Y3T7L4</accession>
<proteinExistence type="predicted"/>
<dbReference type="AlphaFoldDB" id="A0A7Y3T7L4"/>
<comment type="caution">
    <text evidence="1">The sequence shown here is derived from an EMBL/GenBank/DDBJ whole genome shotgun (WGS) entry which is preliminary data.</text>
</comment>
<dbReference type="Proteomes" id="UP000526233">
    <property type="component" value="Unassembled WGS sequence"/>
</dbReference>
<organism evidence="1 2">
    <name type="scientific">Brucella pseudogrignonensis</name>
    <dbReference type="NCBI Taxonomy" id="419475"/>
    <lineage>
        <taxon>Bacteria</taxon>
        <taxon>Pseudomonadati</taxon>
        <taxon>Pseudomonadota</taxon>
        <taxon>Alphaproteobacteria</taxon>
        <taxon>Hyphomicrobiales</taxon>
        <taxon>Brucellaceae</taxon>
        <taxon>Brucella/Ochrobactrum group</taxon>
        <taxon>Brucella</taxon>
    </lineage>
</organism>
<dbReference type="RefSeq" id="WP_171379958.1">
    <property type="nucleotide sequence ID" value="NZ_PKQI01000002.1"/>
</dbReference>
<evidence type="ECO:0000313" key="2">
    <source>
        <dbReference type="Proteomes" id="UP000526233"/>
    </source>
</evidence>
<gene>
    <name evidence="1" type="ORF">EHE22_09635</name>
</gene>
<evidence type="ECO:0000313" key="1">
    <source>
        <dbReference type="EMBL" id="NNV20687.1"/>
    </source>
</evidence>
<reference evidence="1 2" key="1">
    <citation type="submission" date="2018-11" db="EMBL/GenBank/DDBJ databases">
        <title>Genome sequencing and analysis.</title>
        <authorList>
            <person name="Huang Y.-T."/>
        </authorList>
    </citation>
    <scope>NUCLEOTIDE SEQUENCE [LARGE SCALE GENOMIC DNA]</scope>
    <source>
        <strain evidence="1 2">SHIN</strain>
    </source>
</reference>
<protein>
    <submittedName>
        <fullName evidence="1">Uncharacterized protein</fullName>
    </submittedName>
</protein>